<dbReference type="RefSeq" id="WP_169497995.1">
    <property type="nucleotide sequence ID" value="NZ_JABBFZ010000006.1"/>
</dbReference>
<evidence type="ECO:0000313" key="6">
    <source>
        <dbReference type="EMBL" id="NML31727.1"/>
    </source>
</evidence>
<evidence type="ECO:0000256" key="2">
    <source>
        <dbReference type="ARBA" id="ARBA00023015"/>
    </source>
</evidence>
<dbReference type="InterPro" id="IPR005119">
    <property type="entry name" value="LysR_subst-bd"/>
</dbReference>
<dbReference type="GO" id="GO:0005829">
    <property type="term" value="C:cytosol"/>
    <property type="evidence" value="ECO:0007669"/>
    <property type="project" value="TreeGrafter"/>
</dbReference>
<dbReference type="AlphaFoldDB" id="A0A7X9X5B1"/>
<dbReference type="InterPro" id="IPR036390">
    <property type="entry name" value="WH_DNA-bd_sf"/>
</dbReference>
<proteinExistence type="inferred from homology"/>
<dbReference type="InterPro" id="IPR000847">
    <property type="entry name" value="LysR_HTH_N"/>
</dbReference>
<dbReference type="PROSITE" id="PS50931">
    <property type="entry name" value="HTH_LYSR"/>
    <property type="match status" value="1"/>
</dbReference>
<sequence>MQLKTLLKHLDLTTLQLLLSIHQHGTLTHAARREAIAVSAASKRLHELEQALGEPLFLRERSGMTLTLAGEIVLMHAREMISSAQRINAELSERGLREHRTVRVAANLSAIIQFFPDDLNRFMELHPDIQIKLNEMPSSNVLQTIRDGNADLGICTNPDFMDECTHLHPYRRDRLVLIARSTHPLAQRPSVSFVDTLDTDYVGLQSDCWVNRRCQRAASAVGDAFKVRVQVSGFDALCRMVQAGVGVGLVPYEVFRSIGQPLGLVAVTLDDAWAVLELQIAVPRSQPMSVQTAMLLDHLRRTARDEPSGTGDAPCRLPPPAARMLHRHDALRGAAA</sequence>
<name>A0A7X9X5B1_9BURK</name>
<gene>
    <name evidence="6" type="ORF">HHL14_12880</name>
</gene>
<dbReference type="EMBL" id="JABBFZ010000006">
    <property type="protein sequence ID" value="NML31727.1"/>
    <property type="molecule type" value="Genomic_DNA"/>
</dbReference>
<dbReference type="GO" id="GO:0003700">
    <property type="term" value="F:DNA-binding transcription factor activity"/>
    <property type="evidence" value="ECO:0007669"/>
    <property type="project" value="InterPro"/>
</dbReference>
<protein>
    <submittedName>
        <fullName evidence="6">LysR family transcriptional regulator</fullName>
    </submittedName>
</protein>
<keyword evidence="7" id="KW-1185">Reference proteome</keyword>
<comment type="caution">
    <text evidence="6">The sequence shown here is derived from an EMBL/GenBank/DDBJ whole genome shotgun (WGS) entry which is preliminary data.</text>
</comment>
<dbReference type="GO" id="GO:0003677">
    <property type="term" value="F:DNA binding"/>
    <property type="evidence" value="ECO:0007669"/>
    <property type="project" value="UniProtKB-KW"/>
</dbReference>
<evidence type="ECO:0000256" key="1">
    <source>
        <dbReference type="ARBA" id="ARBA00009437"/>
    </source>
</evidence>
<organism evidence="6 7">
    <name type="scientific">Paraburkholderia antibiotica</name>
    <dbReference type="NCBI Taxonomy" id="2728839"/>
    <lineage>
        <taxon>Bacteria</taxon>
        <taxon>Pseudomonadati</taxon>
        <taxon>Pseudomonadota</taxon>
        <taxon>Betaproteobacteria</taxon>
        <taxon>Burkholderiales</taxon>
        <taxon>Burkholderiaceae</taxon>
        <taxon>Paraburkholderia</taxon>
    </lineage>
</organism>
<dbReference type="SUPFAM" id="SSF46785">
    <property type="entry name" value="Winged helix' DNA-binding domain"/>
    <property type="match status" value="1"/>
</dbReference>
<evidence type="ECO:0000313" key="7">
    <source>
        <dbReference type="Proteomes" id="UP000583127"/>
    </source>
</evidence>
<feature type="domain" description="HTH lysR-type" evidence="5">
    <location>
        <begin position="10"/>
        <end position="67"/>
    </location>
</feature>
<accession>A0A7X9X5B1</accession>
<dbReference type="PANTHER" id="PTHR30419:SF2">
    <property type="entry name" value="LYSR FAMILY TRANSCRIPTIONAL REGULATOR"/>
    <property type="match status" value="1"/>
</dbReference>
<dbReference type="Pfam" id="PF00126">
    <property type="entry name" value="HTH_1"/>
    <property type="match status" value="1"/>
</dbReference>
<evidence type="ECO:0000256" key="3">
    <source>
        <dbReference type="ARBA" id="ARBA00023125"/>
    </source>
</evidence>
<dbReference type="Gene3D" id="3.40.190.290">
    <property type="match status" value="1"/>
</dbReference>
<dbReference type="InterPro" id="IPR036388">
    <property type="entry name" value="WH-like_DNA-bd_sf"/>
</dbReference>
<dbReference type="Proteomes" id="UP000583127">
    <property type="component" value="Unassembled WGS sequence"/>
</dbReference>
<dbReference type="Pfam" id="PF03466">
    <property type="entry name" value="LysR_substrate"/>
    <property type="match status" value="1"/>
</dbReference>
<keyword evidence="2" id="KW-0805">Transcription regulation</keyword>
<keyword evidence="3" id="KW-0238">DNA-binding</keyword>
<reference evidence="6 7" key="1">
    <citation type="submission" date="2020-04" db="EMBL/GenBank/DDBJ databases">
        <title>Paraburkholderia sp. G-4-1-8 isolated from soil.</title>
        <authorList>
            <person name="Dahal R.H."/>
        </authorList>
    </citation>
    <scope>NUCLEOTIDE SEQUENCE [LARGE SCALE GENOMIC DNA]</scope>
    <source>
        <strain evidence="6 7">G-4-1-8</strain>
    </source>
</reference>
<evidence type="ECO:0000259" key="5">
    <source>
        <dbReference type="PROSITE" id="PS50931"/>
    </source>
</evidence>
<dbReference type="PANTHER" id="PTHR30419">
    <property type="entry name" value="HTH-TYPE TRANSCRIPTIONAL REGULATOR YBHD"/>
    <property type="match status" value="1"/>
</dbReference>
<dbReference type="SUPFAM" id="SSF53850">
    <property type="entry name" value="Periplasmic binding protein-like II"/>
    <property type="match status" value="1"/>
</dbReference>
<comment type="similarity">
    <text evidence="1">Belongs to the LysR transcriptional regulatory family.</text>
</comment>
<dbReference type="Gene3D" id="1.10.10.10">
    <property type="entry name" value="Winged helix-like DNA-binding domain superfamily/Winged helix DNA-binding domain"/>
    <property type="match status" value="1"/>
</dbReference>
<dbReference type="InterPro" id="IPR050950">
    <property type="entry name" value="HTH-type_LysR_regulators"/>
</dbReference>
<evidence type="ECO:0000256" key="4">
    <source>
        <dbReference type="ARBA" id="ARBA00023163"/>
    </source>
</evidence>
<keyword evidence="4" id="KW-0804">Transcription</keyword>